<reference evidence="3" key="2">
    <citation type="submission" date="2010-03" db="EMBL/GenBank/DDBJ databases">
        <title>The genome sequence of Coccidioides posadasii strain Silveira.</title>
        <authorList>
            <consortium name="The Broad Institute Genome Sequencing Center for Infectious Disease"/>
            <person name="Neafsey D."/>
            <person name="Orbach M."/>
            <person name="Henn M.R."/>
            <person name="Cole G.T."/>
            <person name="Galgiani J."/>
            <person name="Gardner M.J."/>
            <person name="Kirkland T.N."/>
            <person name="Taylor J.W."/>
            <person name="Young S.K."/>
            <person name="Zeng Q."/>
            <person name="Koehrsen M."/>
            <person name="Alvarado L."/>
            <person name="Berlin A."/>
            <person name="Borenstein D."/>
            <person name="Chapman S.B."/>
            <person name="Chen Z."/>
            <person name="Engels R."/>
            <person name="Freedman E."/>
            <person name="Gellesch M."/>
            <person name="Goldberg J."/>
            <person name="Griggs A."/>
            <person name="Gujja S."/>
            <person name="Heilman E."/>
            <person name="Heiman D."/>
            <person name="Howarth C."/>
            <person name="Jen D."/>
            <person name="Larson L."/>
            <person name="Mehta T."/>
            <person name="Neiman D."/>
            <person name="Park D."/>
            <person name="Pearson M."/>
            <person name="Richards J."/>
            <person name="Roberts A."/>
            <person name="Saif S."/>
            <person name="Shea T."/>
            <person name="Shenoy N."/>
            <person name="Sisk P."/>
            <person name="Stolte C."/>
            <person name="Sykes S."/>
            <person name="Walk T."/>
            <person name="White J."/>
            <person name="Yandava C."/>
            <person name="Haas B."/>
            <person name="Nusbaum C."/>
            <person name="Birren B."/>
        </authorList>
    </citation>
    <scope>NUCLEOTIDE SEQUENCE [LARGE SCALE GENOMIC DNA]</scope>
    <source>
        <strain evidence="3">RMSCC 757 / Silveira</strain>
    </source>
</reference>
<organism evidence="3">
    <name type="scientific">Coccidioides posadasii (strain RMSCC 757 / Silveira)</name>
    <name type="common">Valley fever fungus</name>
    <dbReference type="NCBI Taxonomy" id="443226"/>
    <lineage>
        <taxon>Eukaryota</taxon>
        <taxon>Fungi</taxon>
        <taxon>Dikarya</taxon>
        <taxon>Ascomycota</taxon>
        <taxon>Pezizomycotina</taxon>
        <taxon>Eurotiomycetes</taxon>
        <taxon>Eurotiomycetidae</taxon>
        <taxon>Onygenales</taxon>
        <taxon>Onygenaceae</taxon>
        <taxon>Coccidioides</taxon>
    </lineage>
</organism>
<accession>E9DC93</accession>
<protein>
    <submittedName>
        <fullName evidence="2">Uncharacterized protein</fullName>
    </submittedName>
</protein>
<keyword evidence="3" id="KW-1185">Reference proteome</keyword>
<feature type="compositionally biased region" description="Basic and acidic residues" evidence="1">
    <location>
        <begin position="31"/>
        <end position="42"/>
    </location>
</feature>
<reference evidence="3" key="1">
    <citation type="journal article" date="2010" name="Genome Res.">
        <title>Population genomic sequencing of Coccidioides fungi reveals recent hybridization and transposon control.</title>
        <authorList>
            <person name="Neafsey D.E."/>
            <person name="Barker B.M."/>
            <person name="Sharpton T.J."/>
            <person name="Stajich J.E."/>
            <person name="Park D.J."/>
            <person name="Whiston E."/>
            <person name="Hung C.-Y."/>
            <person name="McMahan C."/>
            <person name="White J."/>
            <person name="Sykes S."/>
            <person name="Heiman D."/>
            <person name="Young S."/>
            <person name="Zeng Q."/>
            <person name="Abouelleil A."/>
            <person name="Aftuck L."/>
            <person name="Bessette D."/>
            <person name="Brown A."/>
            <person name="FitzGerald M."/>
            <person name="Lui A."/>
            <person name="Macdonald J.P."/>
            <person name="Priest M."/>
            <person name="Orbach M.J."/>
            <person name="Galgiani J.N."/>
            <person name="Kirkland T.N."/>
            <person name="Cole G.T."/>
            <person name="Birren B.W."/>
            <person name="Henn M.R."/>
            <person name="Taylor J.W."/>
            <person name="Rounsley S.D."/>
        </authorList>
    </citation>
    <scope>NUCLEOTIDE SEQUENCE [LARGE SCALE GENOMIC DNA]</scope>
    <source>
        <strain evidence="3">RMSCC 757 / Silveira</strain>
    </source>
</reference>
<name>E9DC93_COCPS</name>
<evidence type="ECO:0000313" key="2">
    <source>
        <dbReference type="EMBL" id="EFW15818.1"/>
    </source>
</evidence>
<dbReference type="EMBL" id="GL636499">
    <property type="protein sequence ID" value="EFW15818.1"/>
    <property type="molecule type" value="Genomic_DNA"/>
</dbReference>
<gene>
    <name evidence="2" type="ORF">CPSG_07445</name>
</gene>
<dbReference type="HOGENOM" id="CLU_1570478_0_0_1"/>
<sequence>MHQPSSAPNTWQSRYSFIPTLGRLFVRIHDASRRRSTTEKAPHYKNPPPRRSNAAVTFGKHRGCALPANSFDPAICAETPESIRVILNPGENTEAANASSSVHALFSPHNESQGGSSTPDCDMVCMSSPRWKKLVLIWEARRRWREVRFFSLAHSGRGDRTATPTPLRVG</sequence>
<dbReference type="VEuPathDB" id="FungiDB:CPSG_07445"/>
<evidence type="ECO:0000256" key="1">
    <source>
        <dbReference type="SAM" id="MobiDB-lite"/>
    </source>
</evidence>
<dbReference type="AlphaFoldDB" id="E9DC93"/>
<feature type="region of interest" description="Disordered" evidence="1">
    <location>
        <begin position="31"/>
        <end position="52"/>
    </location>
</feature>
<proteinExistence type="predicted"/>
<evidence type="ECO:0000313" key="3">
    <source>
        <dbReference type="Proteomes" id="UP000002497"/>
    </source>
</evidence>
<dbReference type="Proteomes" id="UP000002497">
    <property type="component" value="Unassembled WGS sequence"/>
</dbReference>